<proteinExistence type="predicted"/>
<dbReference type="AlphaFoldDB" id="A0A0B1STQ4"/>
<feature type="compositionally biased region" description="Basic and acidic residues" evidence="1">
    <location>
        <begin position="215"/>
        <end position="239"/>
    </location>
</feature>
<dbReference type="OrthoDB" id="8062037at2759"/>
<accession>A0A0B1STQ4</accession>
<dbReference type="EMBL" id="KN556016">
    <property type="protein sequence ID" value="KHJ88344.1"/>
    <property type="molecule type" value="Genomic_DNA"/>
</dbReference>
<evidence type="ECO:0000313" key="2">
    <source>
        <dbReference type="EMBL" id="KHJ88344.1"/>
    </source>
</evidence>
<dbReference type="Proteomes" id="UP000053660">
    <property type="component" value="Unassembled WGS sequence"/>
</dbReference>
<evidence type="ECO:0000256" key="1">
    <source>
        <dbReference type="SAM" id="MobiDB-lite"/>
    </source>
</evidence>
<feature type="region of interest" description="Disordered" evidence="1">
    <location>
        <begin position="149"/>
        <end position="172"/>
    </location>
</feature>
<evidence type="ECO:0000313" key="3">
    <source>
        <dbReference type="Proteomes" id="UP000053660"/>
    </source>
</evidence>
<feature type="region of interest" description="Disordered" evidence="1">
    <location>
        <begin position="206"/>
        <end position="239"/>
    </location>
</feature>
<reference evidence="2 3" key="1">
    <citation type="submission" date="2014-03" db="EMBL/GenBank/DDBJ databases">
        <title>Draft genome of the hookworm Oesophagostomum dentatum.</title>
        <authorList>
            <person name="Mitreva M."/>
        </authorList>
    </citation>
    <scope>NUCLEOTIDE SEQUENCE [LARGE SCALE GENOMIC DNA]</scope>
    <source>
        <strain evidence="2 3">OD-Hann</strain>
    </source>
</reference>
<feature type="region of interest" description="Disordered" evidence="1">
    <location>
        <begin position="81"/>
        <end position="110"/>
    </location>
</feature>
<protein>
    <submittedName>
        <fullName evidence="2">Uncharacterized protein</fullName>
    </submittedName>
</protein>
<sequence>MFLARFCCCCAKRNKDVYHVNSLPSYKTVEPLYVVTPPGRPLMPDQIYSTPYSGSPLPYPPPPGASVPVTPTSTYRHAVNRETPTMKKQHAHSEPGSIRRAPGSEYSAPGGVYAPPPQLTPPMILPPTELYGTITPTSTYRHAVNRETPTMKKPHAHSEPGSIRRAPGSEYSAPGGVYAPPPQLTPPMILPPTELYGTIPRATLLPRNGQLPNIHDPKDLPFLDPNRKQETQTREELIY</sequence>
<keyword evidence="3" id="KW-1185">Reference proteome</keyword>
<gene>
    <name evidence="2" type="ORF">OESDEN_11863</name>
</gene>
<organism evidence="2 3">
    <name type="scientific">Oesophagostomum dentatum</name>
    <name type="common">Nodular worm</name>
    <dbReference type="NCBI Taxonomy" id="61180"/>
    <lineage>
        <taxon>Eukaryota</taxon>
        <taxon>Metazoa</taxon>
        <taxon>Ecdysozoa</taxon>
        <taxon>Nematoda</taxon>
        <taxon>Chromadorea</taxon>
        <taxon>Rhabditida</taxon>
        <taxon>Rhabditina</taxon>
        <taxon>Rhabditomorpha</taxon>
        <taxon>Strongyloidea</taxon>
        <taxon>Strongylidae</taxon>
        <taxon>Oesophagostomum</taxon>
    </lineage>
</organism>
<name>A0A0B1STQ4_OESDE</name>